<feature type="transmembrane region" description="Helical" evidence="1">
    <location>
        <begin position="12"/>
        <end position="36"/>
    </location>
</feature>
<feature type="transmembrane region" description="Helical" evidence="1">
    <location>
        <begin position="249"/>
        <end position="277"/>
    </location>
</feature>
<protein>
    <submittedName>
        <fullName evidence="2">Unannotated protein</fullName>
    </submittedName>
</protein>
<evidence type="ECO:0000256" key="1">
    <source>
        <dbReference type="SAM" id="Phobius"/>
    </source>
</evidence>
<sequence length="288" mass="30606">MTNPIFLTAKRGPAITFAALSTVILIFLPIVSGVYLSVGKSNPAPKIANALLAKSEFRDAAANKLIENISKDSEGIEALLFEAKAKEIRAALSDAMGTKAFEDEVVVITQKAYNFYIDGDAQSGSIDIRPIASMALKAFSKVAPLLSLAEGQIKDIAPIALTSSKSDIDLKQIKTGFTGLVFVLWIGFILFSALYWRFASNLHNALKFSGIQSSVFAVISILIFLIGSAAGGSIGGNSADQLPQIAIPIVAQVLISPFLTLAILGLITTVVLVGYLYTLVKKQLKPSN</sequence>
<feature type="transmembrane region" description="Helical" evidence="1">
    <location>
        <begin position="176"/>
        <end position="196"/>
    </location>
</feature>
<reference evidence="2" key="1">
    <citation type="submission" date="2020-05" db="EMBL/GenBank/DDBJ databases">
        <authorList>
            <person name="Chiriac C."/>
            <person name="Salcher M."/>
            <person name="Ghai R."/>
            <person name="Kavagutti S V."/>
        </authorList>
    </citation>
    <scope>NUCLEOTIDE SEQUENCE</scope>
</reference>
<feature type="transmembrane region" description="Helical" evidence="1">
    <location>
        <begin position="208"/>
        <end position="229"/>
    </location>
</feature>
<proteinExistence type="predicted"/>
<gene>
    <name evidence="2" type="ORF">UFOPK2360_00378</name>
</gene>
<keyword evidence="1" id="KW-0472">Membrane</keyword>
<evidence type="ECO:0000313" key="2">
    <source>
        <dbReference type="EMBL" id="CAB4678736.1"/>
    </source>
</evidence>
<name>A0A6J6MXP9_9ZZZZ</name>
<keyword evidence="1" id="KW-0812">Transmembrane</keyword>
<keyword evidence="1" id="KW-1133">Transmembrane helix</keyword>
<accession>A0A6J6MXP9</accession>
<dbReference type="AlphaFoldDB" id="A0A6J6MXP9"/>
<dbReference type="EMBL" id="CAEZXH010000013">
    <property type="protein sequence ID" value="CAB4678736.1"/>
    <property type="molecule type" value="Genomic_DNA"/>
</dbReference>
<organism evidence="2">
    <name type="scientific">freshwater metagenome</name>
    <dbReference type="NCBI Taxonomy" id="449393"/>
    <lineage>
        <taxon>unclassified sequences</taxon>
        <taxon>metagenomes</taxon>
        <taxon>ecological metagenomes</taxon>
    </lineage>
</organism>